<evidence type="ECO:0000313" key="1">
    <source>
        <dbReference type="EMBL" id="RZO24982.1"/>
    </source>
</evidence>
<proteinExistence type="predicted"/>
<sequence>MYVEAKKTFKKNRSEILDAIRLPNNLENYHPFCKENKVEKWPGKGSIDYVKYLNGLKYRRDFVKWDESGYVLDIGVKSKVARVKWLVEGNSTQSSLKITINPKLPYKNKIIRTIMWHIYIKYRLQIYINNVVEGFADYIDTKERVPMNKYGKHPWFS</sequence>
<organism evidence="1 2">
    <name type="scientific">SAR86 cluster bacterium</name>
    <dbReference type="NCBI Taxonomy" id="2030880"/>
    <lineage>
        <taxon>Bacteria</taxon>
        <taxon>Pseudomonadati</taxon>
        <taxon>Pseudomonadota</taxon>
        <taxon>Gammaproteobacteria</taxon>
        <taxon>SAR86 cluster</taxon>
    </lineage>
</organism>
<reference evidence="1 2" key="1">
    <citation type="submission" date="2019-02" db="EMBL/GenBank/DDBJ databases">
        <title>Prokaryotic population dynamics and viral predation in marine succession experiment using metagenomics: the confinement effect.</title>
        <authorList>
            <person name="Haro-Moreno J.M."/>
            <person name="Rodriguez-Valera F."/>
            <person name="Lopez-Perez M."/>
        </authorList>
    </citation>
    <scope>NUCLEOTIDE SEQUENCE [LARGE SCALE GENOMIC DNA]</scope>
    <source>
        <strain evidence="1">MED-G166</strain>
    </source>
</reference>
<dbReference type="AlphaFoldDB" id="A0A520MUS3"/>
<dbReference type="Proteomes" id="UP000320146">
    <property type="component" value="Unassembled WGS sequence"/>
</dbReference>
<accession>A0A520MUS3</accession>
<evidence type="ECO:0000313" key="2">
    <source>
        <dbReference type="Proteomes" id="UP000320146"/>
    </source>
</evidence>
<dbReference type="EMBL" id="SHBL01000001">
    <property type="protein sequence ID" value="RZO24982.1"/>
    <property type="molecule type" value="Genomic_DNA"/>
</dbReference>
<protein>
    <submittedName>
        <fullName evidence="1">Uncharacterized protein</fullName>
    </submittedName>
</protein>
<comment type="caution">
    <text evidence="1">The sequence shown here is derived from an EMBL/GenBank/DDBJ whole genome shotgun (WGS) entry which is preliminary data.</text>
</comment>
<gene>
    <name evidence="1" type="ORF">EVA99_00050</name>
</gene>
<name>A0A520MUS3_9GAMM</name>